<evidence type="ECO:0000313" key="2">
    <source>
        <dbReference type="EMBL" id="CAB0045167.1"/>
    </source>
</evidence>
<proteinExistence type="predicted"/>
<keyword evidence="3" id="KW-1185">Reference proteome</keyword>
<accession>A0A6H5JBT5</accession>
<organism evidence="2 3">
    <name type="scientific">Trichogramma brassicae</name>
    <dbReference type="NCBI Taxonomy" id="86971"/>
    <lineage>
        <taxon>Eukaryota</taxon>
        <taxon>Metazoa</taxon>
        <taxon>Ecdysozoa</taxon>
        <taxon>Arthropoda</taxon>
        <taxon>Hexapoda</taxon>
        <taxon>Insecta</taxon>
        <taxon>Pterygota</taxon>
        <taxon>Neoptera</taxon>
        <taxon>Endopterygota</taxon>
        <taxon>Hymenoptera</taxon>
        <taxon>Apocrita</taxon>
        <taxon>Proctotrupomorpha</taxon>
        <taxon>Chalcidoidea</taxon>
        <taxon>Trichogrammatidae</taxon>
        <taxon>Trichogramma</taxon>
    </lineage>
</organism>
<feature type="region of interest" description="Disordered" evidence="1">
    <location>
        <begin position="107"/>
        <end position="154"/>
    </location>
</feature>
<feature type="compositionally biased region" description="Basic and acidic residues" evidence="1">
    <location>
        <begin position="28"/>
        <end position="50"/>
    </location>
</feature>
<evidence type="ECO:0000256" key="1">
    <source>
        <dbReference type="SAM" id="MobiDB-lite"/>
    </source>
</evidence>
<protein>
    <submittedName>
        <fullName evidence="2">Uncharacterized protein</fullName>
    </submittedName>
</protein>
<dbReference type="Proteomes" id="UP000479190">
    <property type="component" value="Unassembled WGS sequence"/>
</dbReference>
<dbReference type="EMBL" id="CADCXV010001538">
    <property type="protein sequence ID" value="CAB0045167.1"/>
    <property type="molecule type" value="Genomic_DNA"/>
</dbReference>
<dbReference type="AlphaFoldDB" id="A0A6H5JBT5"/>
<gene>
    <name evidence="2" type="ORF">TBRA_LOCUS16709</name>
</gene>
<feature type="compositionally biased region" description="Basic residues" evidence="1">
    <location>
        <begin position="60"/>
        <end position="69"/>
    </location>
</feature>
<reference evidence="2 3" key="1">
    <citation type="submission" date="2020-02" db="EMBL/GenBank/DDBJ databases">
        <authorList>
            <person name="Ferguson B K."/>
        </authorList>
    </citation>
    <scope>NUCLEOTIDE SEQUENCE [LARGE SCALE GENOMIC DNA]</scope>
</reference>
<evidence type="ECO:0000313" key="3">
    <source>
        <dbReference type="Proteomes" id="UP000479190"/>
    </source>
</evidence>
<feature type="compositionally biased region" description="Low complexity" evidence="1">
    <location>
        <begin position="141"/>
        <end position="152"/>
    </location>
</feature>
<name>A0A6H5JBT5_9HYME</name>
<dbReference type="OrthoDB" id="76453at2759"/>
<sequence>MPTGAAPDRSASAFPAAQVKRRHPNNLKARESKQLRAKETFEKQQKHMTEMRQAAGLATKAKKGQRTQARRSSSNSEYETAGPTQYGRAGKDFTPLIEQILEHNYAGSDARDQDEQEISPRDFGIQDEGAADDDNDEKEQQQQQQQQPAQQANACTQDYNDPFETRNYQLPTKSSRLKQVERSFQHELQVRGIPFVVGTSLSRSHNIGLNVQQVKLLIAPLRRADLSLARLSFAGSRSDKNETASCTWHKLATHSKGQSRHAAGIVVARAPQKQRILLRWIRLRPESARASGLPKQQLQHFLANGNHQFRWFGAERARSCSSYAKFHELRRATLRRGRALPRPTSKLETAWTIPVMNWSFLVMTRGLQARFAAAAAAGHARRYIYEPLTLPQSRRLTRAPIAAHPPAAASGIFHWRARARTYISSLYSGRLDAAYHNKQVIAIESWGEFPETWASPISPGGSPTYRKNDNPCFCLTFPPFPRNNVELIF</sequence>
<feature type="region of interest" description="Disordered" evidence="1">
    <location>
        <begin position="1"/>
        <end position="94"/>
    </location>
</feature>